<protein>
    <recommendedName>
        <fullName evidence="1">Phospholipase/carboxylesterase/thioesterase domain-containing protein</fullName>
    </recommendedName>
</protein>
<evidence type="ECO:0000313" key="3">
    <source>
        <dbReference type="Proteomes" id="UP000694407"/>
    </source>
</evidence>
<dbReference type="AlphaFoldDB" id="A0A8C5ZY12"/>
<dbReference type="InterPro" id="IPR029058">
    <property type="entry name" value="AB_hydrolase_fold"/>
</dbReference>
<evidence type="ECO:0000313" key="2">
    <source>
        <dbReference type="Ensembl" id="ENSMMMP00000020688.1"/>
    </source>
</evidence>
<dbReference type="InterPro" id="IPR003140">
    <property type="entry name" value="PLipase/COase/thioEstase"/>
</dbReference>
<dbReference type="Proteomes" id="UP000694407">
    <property type="component" value="Unplaced"/>
</dbReference>
<dbReference type="GO" id="GO:0016787">
    <property type="term" value="F:hydrolase activity"/>
    <property type="evidence" value="ECO:0007669"/>
    <property type="project" value="InterPro"/>
</dbReference>
<reference evidence="2" key="1">
    <citation type="submission" date="2025-08" db="UniProtKB">
        <authorList>
            <consortium name="Ensembl"/>
        </authorList>
    </citation>
    <scope>IDENTIFICATION</scope>
</reference>
<accession>A0A8C5ZY12</accession>
<evidence type="ECO:0000259" key="1">
    <source>
        <dbReference type="Pfam" id="PF02230"/>
    </source>
</evidence>
<sequence length="97" mass="10392">LCGGNTSTLRPSTMPTSWKATVTGILHQGRGDATHGGAEMLVGIRSSHTQCVSLPTGPAMPVTLNVNLAVASWCDIIGFSLDENRRMDLELKRQQKT</sequence>
<dbReference type="Ensembl" id="ENSMMMT00000023507.1">
    <property type="protein sequence ID" value="ENSMMMP00000020688.1"/>
    <property type="gene ID" value="ENSMMMG00000018247.1"/>
</dbReference>
<organism evidence="2 3">
    <name type="scientific">Marmota marmota marmota</name>
    <name type="common">Alpine marmot</name>
    <dbReference type="NCBI Taxonomy" id="9994"/>
    <lineage>
        <taxon>Eukaryota</taxon>
        <taxon>Metazoa</taxon>
        <taxon>Chordata</taxon>
        <taxon>Craniata</taxon>
        <taxon>Vertebrata</taxon>
        <taxon>Euteleostomi</taxon>
        <taxon>Mammalia</taxon>
        <taxon>Eutheria</taxon>
        <taxon>Euarchontoglires</taxon>
        <taxon>Glires</taxon>
        <taxon>Rodentia</taxon>
        <taxon>Sciuromorpha</taxon>
        <taxon>Sciuridae</taxon>
        <taxon>Xerinae</taxon>
        <taxon>Marmotini</taxon>
        <taxon>Marmota</taxon>
    </lineage>
</organism>
<reference evidence="2" key="2">
    <citation type="submission" date="2025-09" db="UniProtKB">
        <authorList>
            <consortium name="Ensembl"/>
        </authorList>
    </citation>
    <scope>IDENTIFICATION</scope>
</reference>
<dbReference type="Pfam" id="PF02230">
    <property type="entry name" value="Abhydrolase_2"/>
    <property type="match status" value="1"/>
</dbReference>
<feature type="domain" description="Phospholipase/carboxylesterase/thioesterase" evidence="1">
    <location>
        <begin position="19"/>
        <end position="83"/>
    </location>
</feature>
<proteinExistence type="predicted"/>
<dbReference type="Gene3D" id="3.40.50.1820">
    <property type="entry name" value="alpha/beta hydrolase"/>
    <property type="match status" value="1"/>
</dbReference>
<keyword evidence="3" id="KW-1185">Reference proteome</keyword>
<name>A0A8C5ZY12_MARMA</name>